<feature type="binding site" evidence="10">
    <location>
        <position position="123"/>
    </location>
    <ligand>
        <name>L-histidine</name>
        <dbReference type="ChEBI" id="CHEBI:57595"/>
    </ligand>
</feature>
<dbReference type="PATRIC" id="fig|1324957.4.peg.2973"/>
<keyword evidence="7 9" id="KW-0030">Aminoacyl-tRNA synthetase</keyword>
<feature type="binding site" evidence="10">
    <location>
        <begin position="79"/>
        <end position="81"/>
    </location>
    <ligand>
        <name>L-histidine</name>
        <dbReference type="ChEBI" id="CHEBI:57595"/>
    </ligand>
</feature>
<dbReference type="PIRSF" id="PIRSF001549">
    <property type="entry name" value="His-tRNA_synth"/>
    <property type="match status" value="1"/>
</dbReference>
<keyword evidence="5 9" id="KW-0067">ATP-binding</keyword>
<dbReference type="InterPro" id="IPR045864">
    <property type="entry name" value="aa-tRNA-synth_II/BPL/LPL"/>
</dbReference>
<comment type="subcellular location">
    <subcellularLocation>
        <location evidence="1 9">Cytoplasm</location>
    </subcellularLocation>
</comment>
<dbReference type="Proteomes" id="UP000017840">
    <property type="component" value="Unassembled WGS sequence"/>
</dbReference>
<dbReference type="GO" id="GO:0004821">
    <property type="term" value="F:histidine-tRNA ligase activity"/>
    <property type="evidence" value="ECO:0007669"/>
    <property type="project" value="UniProtKB-UniRule"/>
</dbReference>
<name>V4IW06_9EURY</name>
<dbReference type="InterPro" id="IPR041715">
    <property type="entry name" value="HisRS-like_core"/>
</dbReference>
<evidence type="ECO:0000256" key="8">
    <source>
        <dbReference type="ARBA" id="ARBA00047639"/>
    </source>
</evidence>
<comment type="similarity">
    <text evidence="2 9">Belongs to the class-II aminoacyl-tRNA synthetase family.</text>
</comment>
<dbReference type="Pfam" id="PF13393">
    <property type="entry name" value="tRNA-synt_His"/>
    <property type="match status" value="1"/>
</dbReference>
<evidence type="ECO:0000256" key="10">
    <source>
        <dbReference type="PIRSR" id="PIRSR001549-1"/>
    </source>
</evidence>
<dbReference type="GO" id="GO:0005524">
    <property type="term" value="F:ATP binding"/>
    <property type="evidence" value="ECO:0007669"/>
    <property type="project" value="UniProtKB-UniRule"/>
</dbReference>
<dbReference type="SUPFAM" id="SSF52954">
    <property type="entry name" value="Class II aaRS ABD-related"/>
    <property type="match status" value="1"/>
</dbReference>
<accession>V4IW06</accession>
<dbReference type="RefSeq" id="WP_023395506.1">
    <property type="nucleotide sequence ID" value="NZ_ASGZ01000060.1"/>
</dbReference>
<dbReference type="Gene3D" id="3.30.930.10">
    <property type="entry name" value="Bira Bifunctional Protein, Domain 2"/>
    <property type="match status" value="1"/>
</dbReference>
<comment type="catalytic activity">
    <reaction evidence="8 9">
        <text>tRNA(His) + L-histidine + ATP = L-histidyl-tRNA(His) + AMP + diphosphate + H(+)</text>
        <dbReference type="Rhea" id="RHEA:17313"/>
        <dbReference type="Rhea" id="RHEA-COMP:9665"/>
        <dbReference type="Rhea" id="RHEA-COMP:9689"/>
        <dbReference type="ChEBI" id="CHEBI:15378"/>
        <dbReference type="ChEBI" id="CHEBI:30616"/>
        <dbReference type="ChEBI" id="CHEBI:33019"/>
        <dbReference type="ChEBI" id="CHEBI:57595"/>
        <dbReference type="ChEBI" id="CHEBI:78442"/>
        <dbReference type="ChEBI" id="CHEBI:78527"/>
        <dbReference type="ChEBI" id="CHEBI:456215"/>
        <dbReference type="EC" id="6.1.1.21"/>
    </reaction>
</comment>
<feature type="binding site" evidence="10">
    <location>
        <position position="127"/>
    </location>
    <ligand>
        <name>L-histidine</name>
        <dbReference type="ChEBI" id="CHEBI:57595"/>
    </ligand>
</feature>
<keyword evidence="9" id="KW-0963">Cytoplasm</keyword>
<feature type="binding site" evidence="10">
    <location>
        <position position="271"/>
    </location>
    <ligand>
        <name>L-histidine</name>
        <dbReference type="ChEBI" id="CHEBI:57595"/>
    </ligand>
</feature>
<dbReference type="CDD" id="cd00859">
    <property type="entry name" value="HisRS_anticodon"/>
    <property type="match status" value="1"/>
</dbReference>
<keyword evidence="6 9" id="KW-0648">Protein biosynthesis</keyword>
<keyword evidence="3 9" id="KW-0436">Ligase</keyword>
<dbReference type="EMBL" id="ASGZ01000060">
    <property type="protein sequence ID" value="ESP87337.1"/>
    <property type="molecule type" value="Genomic_DNA"/>
</dbReference>
<dbReference type="OrthoDB" id="8659at2157"/>
<evidence type="ECO:0000256" key="1">
    <source>
        <dbReference type="ARBA" id="ARBA00004496"/>
    </source>
</evidence>
<evidence type="ECO:0000313" key="12">
    <source>
        <dbReference type="EMBL" id="ESP87337.1"/>
    </source>
</evidence>
<dbReference type="InterPro" id="IPR036621">
    <property type="entry name" value="Anticodon-bd_dom_sf"/>
</dbReference>
<evidence type="ECO:0000256" key="6">
    <source>
        <dbReference type="ARBA" id="ARBA00022917"/>
    </source>
</evidence>
<dbReference type="NCBIfam" id="TIGR00442">
    <property type="entry name" value="hisS"/>
    <property type="match status" value="1"/>
</dbReference>
<dbReference type="GO" id="GO:0005737">
    <property type="term" value="C:cytoplasm"/>
    <property type="evidence" value="ECO:0007669"/>
    <property type="project" value="UniProtKB-SubCell"/>
</dbReference>
<sequence length="437" mass="48041">MPTYERLKGFRDFYPPEMAARREVVDTVEDAARRYGFREIATPRLERAELWTDKSGDDIVDELYAFEDHGGRHVTLAPELTPTVARMYAAKSQELSKPVKWVSTRPFWRYEAVQQGRFREFYQTNIDVFGSSEPEADAEVLATAADALTDLGLTTDDFEFRVSHRDILGSLLRSFDADVDVIAAIRAVDKSEKVDENEYLDLLADAGLGYDEAREFDDLLGVTDPANLDELTDFAASDGLADAVENLRAVLAAADDYGVGDYCDLSLRTARGLDYYTGAVFECFDATGEVSRSVFGGGRYDDLIEEFGGQPTPAVGVAPGYAPLTLLLERADVLPEAAVSTDYYVLQVGDTREVAARVARDLRARGHVVETDVSDRSFGAQMGYADSVNAETVVIVGEQDLADGNVTLKEMSSGDQTTAPVDAFPGEFDRPTYDDFA</sequence>
<feature type="binding site" evidence="10">
    <location>
        <begin position="275"/>
        <end position="276"/>
    </location>
    <ligand>
        <name>L-histidine</name>
        <dbReference type="ChEBI" id="CHEBI:57595"/>
    </ligand>
</feature>
<gene>
    <name evidence="9 12" type="primary">hisS</name>
    <name evidence="12" type="ORF">K933_14663</name>
</gene>
<comment type="caution">
    <text evidence="12">The sequence shown here is derived from an EMBL/GenBank/DDBJ whole genome shotgun (WGS) entry which is preliminary data.</text>
</comment>
<dbReference type="EC" id="6.1.1.21" evidence="9"/>
<dbReference type="Pfam" id="PF03129">
    <property type="entry name" value="HGTP_anticodon"/>
    <property type="match status" value="1"/>
</dbReference>
<dbReference type="AlphaFoldDB" id="V4IW06"/>
<evidence type="ECO:0000256" key="4">
    <source>
        <dbReference type="ARBA" id="ARBA00022741"/>
    </source>
</evidence>
<dbReference type="GO" id="GO:0006427">
    <property type="term" value="P:histidyl-tRNA aminoacylation"/>
    <property type="evidence" value="ECO:0007669"/>
    <property type="project" value="UniProtKB-UniRule"/>
</dbReference>
<protein>
    <recommendedName>
        <fullName evidence="9">Histidine--tRNA ligase</fullName>
        <ecNumber evidence="9">6.1.1.21</ecNumber>
    </recommendedName>
    <alternativeName>
        <fullName evidence="9">Histidyl-tRNA synthetase</fullName>
        <shortName evidence="9">HisRS</shortName>
    </alternativeName>
</protein>
<dbReference type="eggNOG" id="arCOG00404">
    <property type="taxonomic scope" value="Archaea"/>
</dbReference>
<evidence type="ECO:0000256" key="3">
    <source>
        <dbReference type="ARBA" id="ARBA00022598"/>
    </source>
</evidence>
<dbReference type="InterPro" id="IPR006195">
    <property type="entry name" value="aa-tRNA-synth_II"/>
</dbReference>
<dbReference type="PANTHER" id="PTHR43707">
    <property type="entry name" value="HISTIDYL-TRNA SYNTHETASE"/>
    <property type="match status" value="1"/>
</dbReference>
<dbReference type="InterPro" id="IPR015807">
    <property type="entry name" value="His-tRNA-ligase"/>
</dbReference>
<dbReference type="Gene3D" id="3.40.50.800">
    <property type="entry name" value="Anticodon-binding domain"/>
    <property type="match status" value="1"/>
</dbReference>
<dbReference type="HAMAP" id="MF_00127">
    <property type="entry name" value="His_tRNA_synth"/>
    <property type="match status" value="1"/>
</dbReference>
<evidence type="ECO:0000256" key="7">
    <source>
        <dbReference type="ARBA" id="ARBA00023146"/>
    </source>
</evidence>
<evidence type="ECO:0000256" key="5">
    <source>
        <dbReference type="ARBA" id="ARBA00022840"/>
    </source>
</evidence>
<keyword evidence="13" id="KW-1185">Reference proteome</keyword>
<evidence type="ECO:0000259" key="11">
    <source>
        <dbReference type="PROSITE" id="PS50862"/>
    </source>
</evidence>
<dbReference type="PROSITE" id="PS50862">
    <property type="entry name" value="AA_TRNA_LIGASE_II"/>
    <property type="match status" value="1"/>
</dbReference>
<reference evidence="12 13" key="1">
    <citation type="journal article" date="2013" name="Genome Announc.">
        <title>Draft Genome Sequence of 'Candidatus Halobonum tyrrellensis' Strain G22, Isolated from the Hypersaline Waters of Lake Tyrrell, Australia.</title>
        <authorList>
            <person name="Ugalde J.A."/>
            <person name="Narasingarao P."/>
            <person name="Kuo S."/>
            <person name="Podell S."/>
            <person name="Allen E.E."/>
        </authorList>
    </citation>
    <scope>NUCLEOTIDE SEQUENCE [LARGE SCALE GENOMIC DNA]</scope>
    <source>
        <strain evidence="12 13">G22</strain>
    </source>
</reference>
<keyword evidence="4 9" id="KW-0547">Nucleotide-binding</keyword>
<dbReference type="SUPFAM" id="SSF55681">
    <property type="entry name" value="Class II aaRS and biotin synthetases"/>
    <property type="match status" value="1"/>
</dbReference>
<dbReference type="CDD" id="cd00773">
    <property type="entry name" value="HisRS-like_core"/>
    <property type="match status" value="1"/>
</dbReference>
<organism evidence="12 13">
    <name type="scientific">Candidatus Halobonum tyrrellensis G22</name>
    <dbReference type="NCBI Taxonomy" id="1324957"/>
    <lineage>
        <taxon>Archaea</taxon>
        <taxon>Methanobacteriati</taxon>
        <taxon>Methanobacteriota</taxon>
        <taxon>Stenosarchaea group</taxon>
        <taxon>Halobacteria</taxon>
        <taxon>Halobacteriales</taxon>
        <taxon>Haloferacaceae</taxon>
        <taxon>Candidatus Halobonum</taxon>
    </lineage>
</organism>
<dbReference type="InterPro" id="IPR033656">
    <property type="entry name" value="HisRS_anticodon"/>
</dbReference>
<dbReference type="PANTHER" id="PTHR43707:SF1">
    <property type="entry name" value="HISTIDINE--TRNA LIGASE, MITOCHONDRIAL-RELATED"/>
    <property type="match status" value="1"/>
</dbReference>
<evidence type="ECO:0000256" key="9">
    <source>
        <dbReference type="HAMAP-Rule" id="MF_00127"/>
    </source>
</evidence>
<evidence type="ECO:0000313" key="13">
    <source>
        <dbReference type="Proteomes" id="UP000017840"/>
    </source>
</evidence>
<dbReference type="InterPro" id="IPR004154">
    <property type="entry name" value="Anticodon-bd"/>
</dbReference>
<proteinExistence type="inferred from homology"/>
<feature type="binding site" evidence="10">
    <location>
        <position position="109"/>
    </location>
    <ligand>
        <name>L-histidine</name>
        <dbReference type="ChEBI" id="CHEBI:57595"/>
    </ligand>
</feature>
<dbReference type="STRING" id="1324957.K933_14663"/>
<dbReference type="InterPro" id="IPR004516">
    <property type="entry name" value="HisRS/HisZ"/>
</dbReference>
<feature type="domain" description="Aminoacyl-transfer RNA synthetases class-II family profile" evidence="11">
    <location>
        <begin position="21"/>
        <end position="334"/>
    </location>
</feature>
<evidence type="ECO:0000256" key="2">
    <source>
        <dbReference type="ARBA" id="ARBA00008226"/>
    </source>
</evidence>